<dbReference type="SUPFAM" id="SSF53474">
    <property type="entry name" value="alpha/beta-Hydrolases"/>
    <property type="match status" value="1"/>
</dbReference>
<feature type="domain" description="Serine hydrolase" evidence="3">
    <location>
        <begin position="22"/>
        <end position="235"/>
    </location>
</feature>
<dbReference type="PANTHER" id="PTHR48070:SF3">
    <property type="entry name" value="ESTERASE DBAE-RELATED"/>
    <property type="match status" value="1"/>
</dbReference>
<organism evidence="4 5">
    <name type="scientific">Colletotrichum zoysiae</name>
    <dbReference type="NCBI Taxonomy" id="1216348"/>
    <lineage>
        <taxon>Eukaryota</taxon>
        <taxon>Fungi</taxon>
        <taxon>Dikarya</taxon>
        <taxon>Ascomycota</taxon>
        <taxon>Pezizomycotina</taxon>
        <taxon>Sordariomycetes</taxon>
        <taxon>Hypocreomycetidae</taxon>
        <taxon>Glomerellales</taxon>
        <taxon>Glomerellaceae</taxon>
        <taxon>Colletotrichum</taxon>
        <taxon>Colletotrichum graminicola species complex</taxon>
    </lineage>
</organism>
<sequence length="251" mass="27015">MSDSGELPSLHTPSPNNDRLPAILCLHGQGTNGAIFSHQSRALVKSLTDRFRFIFVDSPFTSWQPGPGVVPTYADLKPYRRWHYGRAQIETGLSAEAVDAEKARVRALVSHHFEAESGEEGGGRGIVGVMAFSHGTRVATGLCLDDEFGPRIKIAILISPVYPYLSVGEAPKGSPGPDDKVRRNLVVRLVQVHGTSDPWAPGGNRLVRTHFSASLTRTVAFPGDHQVPSAAKDVAMVSSEVISAWELGEAS</sequence>
<evidence type="ECO:0000256" key="1">
    <source>
        <dbReference type="ARBA" id="ARBA00005863"/>
    </source>
</evidence>
<dbReference type="AlphaFoldDB" id="A0AAD9H8Q4"/>
<gene>
    <name evidence="4" type="ORF">LX32DRAFT_97739</name>
</gene>
<comment type="similarity">
    <text evidence="1">Belongs to the LovG family.</text>
</comment>
<dbReference type="PANTHER" id="PTHR48070">
    <property type="entry name" value="ESTERASE OVCA2"/>
    <property type="match status" value="1"/>
</dbReference>
<dbReference type="EMBL" id="MU842963">
    <property type="protein sequence ID" value="KAK2024496.1"/>
    <property type="molecule type" value="Genomic_DNA"/>
</dbReference>
<evidence type="ECO:0000256" key="2">
    <source>
        <dbReference type="ARBA" id="ARBA00022801"/>
    </source>
</evidence>
<dbReference type="GO" id="GO:0005737">
    <property type="term" value="C:cytoplasm"/>
    <property type="evidence" value="ECO:0007669"/>
    <property type="project" value="TreeGrafter"/>
</dbReference>
<comment type="caution">
    <text evidence="4">The sequence shown here is derived from an EMBL/GenBank/DDBJ whole genome shotgun (WGS) entry which is preliminary data.</text>
</comment>
<keyword evidence="2" id="KW-0378">Hydrolase</keyword>
<dbReference type="Gene3D" id="3.40.50.1820">
    <property type="entry name" value="alpha/beta hydrolase"/>
    <property type="match status" value="1"/>
</dbReference>
<dbReference type="Proteomes" id="UP001232148">
    <property type="component" value="Unassembled WGS sequence"/>
</dbReference>
<evidence type="ECO:0000259" key="3">
    <source>
        <dbReference type="Pfam" id="PF03959"/>
    </source>
</evidence>
<dbReference type="GO" id="GO:0044550">
    <property type="term" value="P:secondary metabolite biosynthetic process"/>
    <property type="evidence" value="ECO:0007669"/>
    <property type="project" value="TreeGrafter"/>
</dbReference>
<accession>A0AAD9H8Q4</accession>
<name>A0AAD9H8Q4_9PEZI</name>
<proteinExistence type="inferred from homology"/>
<keyword evidence="5" id="KW-1185">Reference proteome</keyword>
<dbReference type="GO" id="GO:0005634">
    <property type="term" value="C:nucleus"/>
    <property type="evidence" value="ECO:0007669"/>
    <property type="project" value="TreeGrafter"/>
</dbReference>
<dbReference type="InterPro" id="IPR050593">
    <property type="entry name" value="LovG"/>
</dbReference>
<reference evidence="4" key="1">
    <citation type="submission" date="2021-06" db="EMBL/GenBank/DDBJ databases">
        <title>Comparative genomics, transcriptomics and evolutionary studies reveal genomic signatures of adaptation to plant cell wall in hemibiotrophic fungi.</title>
        <authorList>
            <consortium name="DOE Joint Genome Institute"/>
            <person name="Baroncelli R."/>
            <person name="Diaz J.F."/>
            <person name="Benocci T."/>
            <person name="Peng M."/>
            <person name="Battaglia E."/>
            <person name="Haridas S."/>
            <person name="Andreopoulos W."/>
            <person name="Labutti K."/>
            <person name="Pangilinan J."/>
            <person name="Floch G.L."/>
            <person name="Makela M.R."/>
            <person name="Henrissat B."/>
            <person name="Grigoriev I.V."/>
            <person name="Crouch J.A."/>
            <person name="De Vries R.P."/>
            <person name="Sukno S.A."/>
            <person name="Thon M.R."/>
        </authorList>
    </citation>
    <scope>NUCLEOTIDE SEQUENCE</scope>
    <source>
        <strain evidence="4">MAFF235873</strain>
    </source>
</reference>
<evidence type="ECO:0000313" key="4">
    <source>
        <dbReference type="EMBL" id="KAK2024496.1"/>
    </source>
</evidence>
<dbReference type="InterPro" id="IPR029058">
    <property type="entry name" value="AB_hydrolase_fold"/>
</dbReference>
<protein>
    <recommendedName>
        <fullName evidence="3">Serine hydrolase domain-containing protein</fullName>
    </recommendedName>
</protein>
<dbReference type="GO" id="GO:0016787">
    <property type="term" value="F:hydrolase activity"/>
    <property type="evidence" value="ECO:0007669"/>
    <property type="project" value="UniProtKB-KW"/>
</dbReference>
<dbReference type="InterPro" id="IPR005645">
    <property type="entry name" value="FSH-like_dom"/>
</dbReference>
<evidence type="ECO:0000313" key="5">
    <source>
        <dbReference type="Proteomes" id="UP001232148"/>
    </source>
</evidence>
<dbReference type="Pfam" id="PF03959">
    <property type="entry name" value="FSH1"/>
    <property type="match status" value="1"/>
</dbReference>